<dbReference type="PANTHER" id="PTHR45780:SF12">
    <property type="entry name" value="ETHANOLAMINE-PHOSPHATE CYTIDYLYLTRANSFERASE"/>
    <property type="match status" value="1"/>
</dbReference>
<evidence type="ECO:0000256" key="1">
    <source>
        <dbReference type="ARBA" id="ARBA00005189"/>
    </source>
</evidence>
<dbReference type="InterPro" id="IPR004821">
    <property type="entry name" value="Cyt_trans-like"/>
</dbReference>
<name>A0A5P1EZH6_ASPOF</name>
<dbReference type="UniPathway" id="UPA00558">
    <property type="reaction ID" value="UER00742"/>
</dbReference>
<dbReference type="InterPro" id="IPR014729">
    <property type="entry name" value="Rossmann-like_a/b/a_fold"/>
</dbReference>
<dbReference type="Proteomes" id="UP000243459">
    <property type="component" value="Chromosome 4"/>
</dbReference>
<evidence type="ECO:0000313" key="7">
    <source>
        <dbReference type="Proteomes" id="UP000243459"/>
    </source>
</evidence>
<dbReference type="EMBL" id="CM007384">
    <property type="protein sequence ID" value="ONK71495.1"/>
    <property type="molecule type" value="Genomic_DNA"/>
</dbReference>
<evidence type="ECO:0000256" key="4">
    <source>
        <dbReference type="ARBA" id="ARBA00031473"/>
    </source>
</evidence>
<feature type="domain" description="Cytidyltransferase-like" evidence="5">
    <location>
        <begin position="3"/>
        <end position="54"/>
    </location>
</feature>
<dbReference type="AlphaFoldDB" id="A0A5P1EZH6"/>
<keyword evidence="7" id="KW-1185">Reference proteome</keyword>
<dbReference type="Gramene" id="ONK71495">
    <property type="protein sequence ID" value="ONK71495"/>
    <property type="gene ID" value="A4U43_C04F9240"/>
</dbReference>
<dbReference type="GO" id="GO:0006646">
    <property type="term" value="P:phosphatidylethanolamine biosynthetic process"/>
    <property type="evidence" value="ECO:0007669"/>
    <property type="project" value="UniProtKB-UniPathway"/>
</dbReference>
<dbReference type="EC" id="2.7.7.14" evidence="3"/>
<evidence type="ECO:0000259" key="5">
    <source>
        <dbReference type="Pfam" id="PF01467"/>
    </source>
</evidence>
<proteinExistence type="predicted"/>
<gene>
    <name evidence="6" type="ORF">A4U43_C04F9240</name>
</gene>
<dbReference type="NCBIfam" id="TIGR00125">
    <property type="entry name" value="cyt_tran_rel"/>
    <property type="match status" value="1"/>
</dbReference>
<reference evidence="7" key="1">
    <citation type="journal article" date="2017" name="Nat. Commun.">
        <title>The asparagus genome sheds light on the origin and evolution of a young Y chromosome.</title>
        <authorList>
            <person name="Harkess A."/>
            <person name="Zhou J."/>
            <person name="Xu C."/>
            <person name="Bowers J.E."/>
            <person name="Van der Hulst R."/>
            <person name="Ayyampalayam S."/>
            <person name="Mercati F."/>
            <person name="Riccardi P."/>
            <person name="McKain M.R."/>
            <person name="Kakrana A."/>
            <person name="Tang H."/>
            <person name="Ray J."/>
            <person name="Groenendijk J."/>
            <person name="Arikit S."/>
            <person name="Mathioni S.M."/>
            <person name="Nakano M."/>
            <person name="Shan H."/>
            <person name="Telgmann-Rauber A."/>
            <person name="Kanno A."/>
            <person name="Yue Z."/>
            <person name="Chen H."/>
            <person name="Li W."/>
            <person name="Chen Y."/>
            <person name="Xu X."/>
            <person name="Zhang Y."/>
            <person name="Luo S."/>
            <person name="Chen H."/>
            <person name="Gao J."/>
            <person name="Mao Z."/>
            <person name="Pires J.C."/>
            <person name="Luo M."/>
            <person name="Kudrna D."/>
            <person name="Wing R.A."/>
            <person name="Meyers B.C."/>
            <person name="Yi K."/>
            <person name="Kong H."/>
            <person name="Lavrijsen P."/>
            <person name="Sunseri F."/>
            <person name="Falavigna A."/>
            <person name="Ye Y."/>
            <person name="Leebens-Mack J.H."/>
            <person name="Chen G."/>
        </authorList>
    </citation>
    <scope>NUCLEOTIDE SEQUENCE [LARGE SCALE GENOMIC DNA]</scope>
    <source>
        <strain evidence="7">cv. DH0086</strain>
    </source>
</reference>
<sequence>MVYMDGCFDMIRYGHCNALYQARALGDELVVVVVSDDDITRNKGPSVTPLRERSQDFIADVFEEIGDFLGSKSEEGLDALGGEELADEDLLELPPVVSIGREGDVGAVMGFFGI</sequence>
<dbReference type="GO" id="GO:0004306">
    <property type="term" value="F:ethanolamine-phosphate cytidylyltransferase activity"/>
    <property type="evidence" value="ECO:0007669"/>
    <property type="project" value="UniProtKB-EC"/>
</dbReference>
<comment type="pathway">
    <text evidence="1">Lipid metabolism.</text>
</comment>
<dbReference type="GO" id="GO:0005737">
    <property type="term" value="C:cytoplasm"/>
    <property type="evidence" value="ECO:0007669"/>
    <property type="project" value="TreeGrafter"/>
</dbReference>
<dbReference type="SUPFAM" id="SSF52374">
    <property type="entry name" value="Nucleotidylyl transferase"/>
    <property type="match status" value="1"/>
</dbReference>
<protein>
    <recommendedName>
        <fullName evidence="3">ethanolamine-phosphate cytidylyltransferase</fullName>
        <ecNumber evidence="3">2.7.7.14</ecNumber>
    </recommendedName>
    <alternativeName>
        <fullName evidence="4">CTP:phosphoethanolamine cytidylyltransferase</fullName>
    </alternativeName>
</protein>
<dbReference type="Gene3D" id="3.40.50.620">
    <property type="entry name" value="HUPs"/>
    <property type="match status" value="1"/>
</dbReference>
<comment type="pathway">
    <text evidence="2">Phospholipid metabolism; phosphatidylethanolamine biosynthesis; phosphatidylethanolamine from ethanolamine: step 2/3.</text>
</comment>
<evidence type="ECO:0000256" key="3">
    <source>
        <dbReference type="ARBA" id="ARBA00024221"/>
    </source>
</evidence>
<dbReference type="Pfam" id="PF01467">
    <property type="entry name" value="CTP_transf_like"/>
    <property type="match status" value="1"/>
</dbReference>
<accession>A0A5P1EZH6</accession>
<evidence type="ECO:0000256" key="2">
    <source>
        <dbReference type="ARBA" id="ARBA00024191"/>
    </source>
</evidence>
<dbReference type="InterPro" id="IPR044608">
    <property type="entry name" value="Ect1/PCYT2"/>
</dbReference>
<evidence type="ECO:0000313" key="6">
    <source>
        <dbReference type="EMBL" id="ONK71495.1"/>
    </source>
</evidence>
<organism evidence="6 7">
    <name type="scientific">Asparagus officinalis</name>
    <name type="common">Garden asparagus</name>
    <dbReference type="NCBI Taxonomy" id="4686"/>
    <lineage>
        <taxon>Eukaryota</taxon>
        <taxon>Viridiplantae</taxon>
        <taxon>Streptophyta</taxon>
        <taxon>Embryophyta</taxon>
        <taxon>Tracheophyta</taxon>
        <taxon>Spermatophyta</taxon>
        <taxon>Magnoliopsida</taxon>
        <taxon>Liliopsida</taxon>
        <taxon>Asparagales</taxon>
        <taxon>Asparagaceae</taxon>
        <taxon>Asparagoideae</taxon>
        <taxon>Asparagus</taxon>
    </lineage>
</organism>
<dbReference type="PANTHER" id="PTHR45780">
    <property type="entry name" value="ETHANOLAMINE-PHOSPHATE CYTIDYLYLTRANSFERASE"/>
    <property type="match status" value="1"/>
</dbReference>